<dbReference type="EC" id="3.-.-.-" evidence="3"/>
<dbReference type="Gene3D" id="3.40.710.10">
    <property type="entry name" value="DD-peptidase/beta-lactamase superfamily"/>
    <property type="match status" value="1"/>
</dbReference>
<organism evidence="3 4">
    <name type="scientific">Tenggerimyces flavus</name>
    <dbReference type="NCBI Taxonomy" id="1708749"/>
    <lineage>
        <taxon>Bacteria</taxon>
        <taxon>Bacillati</taxon>
        <taxon>Actinomycetota</taxon>
        <taxon>Actinomycetes</taxon>
        <taxon>Propionibacteriales</taxon>
        <taxon>Nocardioidaceae</taxon>
        <taxon>Tenggerimyces</taxon>
    </lineage>
</organism>
<dbReference type="Proteomes" id="UP001595699">
    <property type="component" value="Unassembled WGS sequence"/>
</dbReference>
<dbReference type="GO" id="GO:0016787">
    <property type="term" value="F:hydrolase activity"/>
    <property type="evidence" value="ECO:0007669"/>
    <property type="project" value="UniProtKB-KW"/>
</dbReference>
<evidence type="ECO:0000313" key="4">
    <source>
        <dbReference type="Proteomes" id="UP001595699"/>
    </source>
</evidence>
<reference evidence="4" key="1">
    <citation type="journal article" date="2019" name="Int. J. Syst. Evol. Microbiol.">
        <title>The Global Catalogue of Microorganisms (GCM) 10K type strain sequencing project: providing services to taxonomists for standard genome sequencing and annotation.</title>
        <authorList>
            <consortium name="The Broad Institute Genomics Platform"/>
            <consortium name="The Broad Institute Genome Sequencing Center for Infectious Disease"/>
            <person name="Wu L."/>
            <person name="Ma J."/>
        </authorList>
    </citation>
    <scope>NUCLEOTIDE SEQUENCE [LARGE SCALE GENOMIC DNA]</scope>
    <source>
        <strain evidence="4">CGMCC 4.7241</strain>
    </source>
</reference>
<dbReference type="InterPro" id="IPR012338">
    <property type="entry name" value="Beta-lactam/transpept-like"/>
</dbReference>
<evidence type="ECO:0000256" key="1">
    <source>
        <dbReference type="ARBA" id="ARBA00022801"/>
    </source>
</evidence>
<accession>A0ABV7YCU8</accession>
<evidence type="ECO:0000259" key="2">
    <source>
        <dbReference type="Pfam" id="PF00144"/>
    </source>
</evidence>
<feature type="domain" description="Beta-lactamase-related" evidence="2">
    <location>
        <begin position="29"/>
        <end position="351"/>
    </location>
</feature>
<protein>
    <submittedName>
        <fullName evidence="3">Serine hydrolase domain-containing protein</fullName>
        <ecNumber evidence="3">3.-.-.-</ecNumber>
    </submittedName>
</protein>
<dbReference type="EMBL" id="JBHRZH010000017">
    <property type="protein sequence ID" value="MFC3763145.1"/>
    <property type="molecule type" value="Genomic_DNA"/>
</dbReference>
<sequence>MRLGTPDEVGLLREPLVRMRSILASRLPPGAVLLVARDGVIVEHSAVGVVATHGVDGALLPSPVPTRTDTIYDLASISKLYVAVVAMQLVESGSLALDVPVADYLPSFVVGRRATVRQLLSHSAGLPSGHKLQPYPSVESRLATIYEVPAEAEPGTAYKYSDLSAIVAAKVVEAVSGSSLDALVRKEICEPFGLVDTLYNPPASLLPRIAPTEFQPDRGLIWGSVHDSTAWLLGGVAGSAGVFATAYDLAVFTQALLSGGPPLLSEASVKEMLTDANAGIGPRSQRGLGFDLERESFMGDMARPGVWGHTGFTGTSVVADPASQAFVIVLSNRVHPTRETPRSNPVRADVASELARALR</sequence>
<dbReference type="Pfam" id="PF00144">
    <property type="entry name" value="Beta-lactamase"/>
    <property type="match status" value="1"/>
</dbReference>
<dbReference type="PANTHER" id="PTHR43283">
    <property type="entry name" value="BETA-LACTAMASE-RELATED"/>
    <property type="match status" value="1"/>
</dbReference>
<comment type="caution">
    <text evidence="3">The sequence shown here is derived from an EMBL/GenBank/DDBJ whole genome shotgun (WGS) entry which is preliminary data.</text>
</comment>
<dbReference type="InterPro" id="IPR050789">
    <property type="entry name" value="Diverse_Enzym_Activities"/>
</dbReference>
<dbReference type="PANTHER" id="PTHR43283:SF11">
    <property type="entry name" value="BETA-LACTAMASE-RELATED DOMAIN-CONTAINING PROTEIN"/>
    <property type="match status" value="1"/>
</dbReference>
<dbReference type="SUPFAM" id="SSF56601">
    <property type="entry name" value="beta-lactamase/transpeptidase-like"/>
    <property type="match status" value="1"/>
</dbReference>
<name>A0ABV7YCU8_9ACTN</name>
<keyword evidence="1 3" id="KW-0378">Hydrolase</keyword>
<proteinExistence type="predicted"/>
<dbReference type="RefSeq" id="WP_205119774.1">
    <property type="nucleotide sequence ID" value="NZ_JAFBCM010000001.1"/>
</dbReference>
<gene>
    <name evidence="3" type="ORF">ACFOUW_20050</name>
</gene>
<dbReference type="InterPro" id="IPR001466">
    <property type="entry name" value="Beta-lactam-related"/>
</dbReference>
<evidence type="ECO:0000313" key="3">
    <source>
        <dbReference type="EMBL" id="MFC3763145.1"/>
    </source>
</evidence>
<keyword evidence="4" id="KW-1185">Reference proteome</keyword>